<dbReference type="Gene3D" id="3.40.50.720">
    <property type="entry name" value="NAD(P)-binding Rossmann-like Domain"/>
    <property type="match status" value="1"/>
</dbReference>
<dbReference type="GO" id="GO:0005739">
    <property type="term" value="C:mitochondrion"/>
    <property type="evidence" value="ECO:0007669"/>
    <property type="project" value="TreeGrafter"/>
</dbReference>
<dbReference type="InterPro" id="IPR011032">
    <property type="entry name" value="GroES-like_sf"/>
</dbReference>
<dbReference type="AlphaFoldDB" id="A0A6A5KT03"/>
<feature type="domain" description="Enoyl reductase (ER)" evidence="1">
    <location>
        <begin position="14"/>
        <end position="331"/>
    </location>
</feature>
<organism evidence="2 3">
    <name type="scientific">Decorospora gaudefroyi</name>
    <dbReference type="NCBI Taxonomy" id="184978"/>
    <lineage>
        <taxon>Eukaryota</taxon>
        <taxon>Fungi</taxon>
        <taxon>Dikarya</taxon>
        <taxon>Ascomycota</taxon>
        <taxon>Pezizomycotina</taxon>
        <taxon>Dothideomycetes</taxon>
        <taxon>Pleosporomycetidae</taxon>
        <taxon>Pleosporales</taxon>
        <taxon>Pleosporineae</taxon>
        <taxon>Pleosporaceae</taxon>
        <taxon>Decorospora</taxon>
    </lineage>
</organism>
<dbReference type="InterPro" id="IPR020843">
    <property type="entry name" value="ER"/>
</dbReference>
<evidence type="ECO:0000313" key="2">
    <source>
        <dbReference type="EMBL" id="KAF1838036.1"/>
    </source>
</evidence>
<evidence type="ECO:0000313" key="3">
    <source>
        <dbReference type="Proteomes" id="UP000800040"/>
    </source>
</evidence>
<dbReference type="PANTHER" id="PTHR43677:SF4">
    <property type="entry name" value="QUINONE OXIDOREDUCTASE-LIKE PROTEIN 2"/>
    <property type="match status" value="1"/>
</dbReference>
<dbReference type="SMART" id="SM00829">
    <property type="entry name" value="PKS_ER"/>
    <property type="match status" value="1"/>
</dbReference>
<dbReference type="InterPro" id="IPR051397">
    <property type="entry name" value="Zn-ADH-like_protein"/>
</dbReference>
<dbReference type="CDD" id="cd08273">
    <property type="entry name" value="MDR8"/>
    <property type="match status" value="1"/>
</dbReference>
<proteinExistence type="predicted"/>
<dbReference type="SUPFAM" id="SSF51735">
    <property type="entry name" value="NAD(P)-binding Rossmann-fold domains"/>
    <property type="match status" value="1"/>
</dbReference>
<dbReference type="Pfam" id="PF08240">
    <property type="entry name" value="ADH_N"/>
    <property type="match status" value="1"/>
</dbReference>
<gene>
    <name evidence="2" type="ORF">BDW02DRAFT_565299</name>
</gene>
<protein>
    <submittedName>
        <fullName evidence="2">GroES-like protein</fullName>
    </submittedName>
</protein>
<dbReference type="InterPro" id="IPR036291">
    <property type="entry name" value="NAD(P)-bd_dom_sf"/>
</dbReference>
<accession>A0A6A5KT03</accession>
<dbReference type="EMBL" id="ML975255">
    <property type="protein sequence ID" value="KAF1838036.1"/>
    <property type="molecule type" value="Genomic_DNA"/>
</dbReference>
<keyword evidence="3" id="KW-1185">Reference proteome</keyword>
<dbReference type="InterPro" id="IPR013154">
    <property type="entry name" value="ADH-like_N"/>
</dbReference>
<dbReference type="GO" id="GO:0016491">
    <property type="term" value="F:oxidoreductase activity"/>
    <property type="evidence" value="ECO:0007669"/>
    <property type="project" value="InterPro"/>
</dbReference>
<dbReference type="PANTHER" id="PTHR43677">
    <property type="entry name" value="SHORT-CHAIN DEHYDROGENASE/REDUCTASE"/>
    <property type="match status" value="1"/>
</dbReference>
<dbReference type="OrthoDB" id="203908at2759"/>
<evidence type="ECO:0000259" key="1">
    <source>
        <dbReference type="SMART" id="SM00829"/>
    </source>
</evidence>
<dbReference type="SUPFAM" id="SSF50129">
    <property type="entry name" value="GroES-like"/>
    <property type="match status" value="1"/>
</dbReference>
<dbReference type="Gene3D" id="3.90.180.10">
    <property type="entry name" value="Medium-chain alcohol dehydrogenases, catalytic domain"/>
    <property type="match status" value="1"/>
</dbReference>
<name>A0A6A5KT03_9PLEO</name>
<dbReference type="Proteomes" id="UP000800040">
    <property type="component" value="Unassembled WGS sequence"/>
</dbReference>
<sequence length="342" mass="37040">MSTNLRKVIISSFGDPSTVSVVNGSIPAPSANEVQIRVLYAGMGGADIAMRQGVYPMQRNAPLTPGYSLIGRVHQNGSNSKQYKVGDLVACLTVYDAHAELCNQPEKHLVPVPEGLDLQQAVSLVLDWSTAYGMAYRAAKITTGKRVFIHCISGSVGFALLTFCKMQGAEVYGTASAANHAAIREAGASPFLYTDKNWMMAMKAIGGAHVVYDPLGFESFDDSWNILSKEGGHLVGFGGNYNSLNGGKPRGQPTQIVKLLAKGLVPFRPYKTSFYYIDRNQTTFRPELETLFGMLGKKSITVPIRKAWGLEDVPEAHRVWNKGPGVGSVVVKVAEDREIPKA</sequence>
<reference evidence="2" key="1">
    <citation type="submission" date="2020-01" db="EMBL/GenBank/DDBJ databases">
        <authorList>
            <consortium name="DOE Joint Genome Institute"/>
            <person name="Haridas S."/>
            <person name="Albert R."/>
            <person name="Binder M."/>
            <person name="Bloem J."/>
            <person name="Labutti K."/>
            <person name="Salamov A."/>
            <person name="Andreopoulos B."/>
            <person name="Baker S.E."/>
            <person name="Barry K."/>
            <person name="Bills G."/>
            <person name="Bluhm B.H."/>
            <person name="Cannon C."/>
            <person name="Castanera R."/>
            <person name="Culley D.E."/>
            <person name="Daum C."/>
            <person name="Ezra D."/>
            <person name="Gonzalez J.B."/>
            <person name="Henrissat B."/>
            <person name="Kuo A."/>
            <person name="Liang C."/>
            <person name="Lipzen A."/>
            <person name="Lutzoni F."/>
            <person name="Magnuson J."/>
            <person name="Mondo S."/>
            <person name="Nolan M."/>
            <person name="Ohm R."/>
            <person name="Pangilinan J."/>
            <person name="Park H.-J."/>
            <person name="Ramirez L."/>
            <person name="Alfaro M."/>
            <person name="Sun H."/>
            <person name="Tritt A."/>
            <person name="Yoshinaga Y."/>
            <person name="Zwiers L.-H."/>
            <person name="Turgeon B.G."/>
            <person name="Goodwin S.B."/>
            <person name="Spatafora J.W."/>
            <person name="Crous P.W."/>
            <person name="Grigoriev I.V."/>
        </authorList>
    </citation>
    <scope>NUCLEOTIDE SEQUENCE</scope>
    <source>
        <strain evidence="2">P77</strain>
    </source>
</reference>
<dbReference type="Pfam" id="PF13602">
    <property type="entry name" value="ADH_zinc_N_2"/>
    <property type="match status" value="1"/>
</dbReference>